<evidence type="ECO:0000313" key="2">
    <source>
        <dbReference type="Proteomes" id="UP001241377"/>
    </source>
</evidence>
<proteinExistence type="predicted"/>
<accession>A0ACC2VRQ8</accession>
<organism evidence="1 2">
    <name type="scientific">Naganishia cerealis</name>
    <dbReference type="NCBI Taxonomy" id="610337"/>
    <lineage>
        <taxon>Eukaryota</taxon>
        <taxon>Fungi</taxon>
        <taxon>Dikarya</taxon>
        <taxon>Basidiomycota</taxon>
        <taxon>Agaricomycotina</taxon>
        <taxon>Tremellomycetes</taxon>
        <taxon>Filobasidiales</taxon>
        <taxon>Filobasidiaceae</taxon>
        <taxon>Naganishia</taxon>
    </lineage>
</organism>
<dbReference type="Proteomes" id="UP001241377">
    <property type="component" value="Unassembled WGS sequence"/>
</dbReference>
<gene>
    <name evidence="1" type="ORF">QFC19_005074</name>
</gene>
<evidence type="ECO:0000313" key="1">
    <source>
        <dbReference type="EMBL" id="KAJ9101577.1"/>
    </source>
</evidence>
<keyword evidence="2" id="KW-1185">Reference proteome</keyword>
<dbReference type="EMBL" id="JASBWR010000056">
    <property type="protein sequence ID" value="KAJ9101577.1"/>
    <property type="molecule type" value="Genomic_DNA"/>
</dbReference>
<sequence>MTLSTPLYDENEDYIDENHINTFAKALLWEDDDHDGLASPPLPAYEGDKLAEVNAEELSLVLTPEPNNELEKSRPEFVVSHNDWYPINAPEKSKAKADAKGRKKRASTRDEFRSSAAYTLLRWPFLIIITVWILLLCILYTVVRAYVALLEYMLTWVGERKVLRNKLRASKTYEEWIENALELDRYLHLDKWSSIPRFSYYDYRTVKRTTSKLRMLRMRGMDEELMVFLQGCLKKNFAGIENRQLYAHRYYGTKNVVHVYIDEVVASIDHVTESENITPEDKRKFFRSVLRNYGRTALCLSGGACFAYTHFGIVKALLDNDLLPSIITGTSGGGLVAALACTRTDDELKQLLVPRLARKITACEDPWYVWIPRWWRTGARFDSTAWARKSNYFTLGSLTFQEAYHRTGRRLNISTVPADPHSPVILCNNITAPNCIIWLCLLASSAVPGILNPVVLMMKDSKKNTIVPFSLGSKWKDGSLRTDIPIDALKTYYNVNFTVVSQVNPHILLFFFAPKGSVGRPVALSRRKTRREKYASLRGGFIATALEHLFKLEIKKWLEMIKTLDLLPRLLELDWLSIWLQRFTGLITIWPRNNFRDFWYILSDPSEEGLGEMIRKGERYMFPKILFLKHRLSIENAIERGRTKSKLSTAHLEHSPRCSGTPEFAGPEFQLQTVHYDDDYDSESSAEETLLPGFSQGTHAVLTDESDDDSSDDEIDD</sequence>
<comment type="caution">
    <text evidence="1">The sequence shown here is derived from an EMBL/GenBank/DDBJ whole genome shotgun (WGS) entry which is preliminary data.</text>
</comment>
<protein>
    <submittedName>
        <fullName evidence="1">Uncharacterized protein</fullName>
    </submittedName>
</protein>
<reference evidence="1" key="1">
    <citation type="submission" date="2023-04" db="EMBL/GenBank/DDBJ databases">
        <title>Draft Genome sequencing of Naganishia species isolated from polar environments using Oxford Nanopore Technology.</title>
        <authorList>
            <person name="Leo P."/>
            <person name="Venkateswaran K."/>
        </authorList>
    </citation>
    <scope>NUCLEOTIDE SEQUENCE</scope>
    <source>
        <strain evidence="1">MNA-CCFEE 5261</strain>
    </source>
</reference>
<name>A0ACC2VRQ8_9TREE</name>